<reference evidence="4 5" key="1">
    <citation type="submission" date="2016-01" db="EMBL/GenBank/DDBJ databases">
        <title>The new phylogeny of the genus Mycobacterium.</title>
        <authorList>
            <person name="Tarcisio F."/>
            <person name="Conor M."/>
            <person name="Antonella G."/>
            <person name="Elisabetta G."/>
            <person name="Giulia F.S."/>
            <person name="Sara T."/>
            <person name="Anna F."/>
            <person name="Clotilde B."/>
            <person name="Roberto B."/>
            <person name="Veronica D.S."/>
            <person name="Fabio R."/>
            <person name="Monica P."/>
            <person name="Olivier J."/>
            <person name="Enrico T."/>
            <person name="Nicola S."/>
        </authorList>
    </citation>
    <scope>NUCLEOTIDE SEQUENCE [LARGE SCALE GENOMIC DNA]</scope>
    <source>
        <strain evidence="4 5">ATCC 27353</strain>
    </source>
</reference>
<sequence length="211" mass="23009">MDVVTVTANQRERAAHLGPERRRPLVLDAALAIAAASGTTAVTIGAVAERLGVTRPVVYSCFPDRVALIKALVERERNTMVARLLDALHTARGDDPEAAFITGYQHLLHMVDEHPDTWRLIFAVSPDPSVADVVAEARQAVAASATRWIAPALRTWWQTADLDRKLPVLIELFMSAGEAASRSLLDSQSDWTPDDLGILYGRIMCSAFRAA</sequence>
<dbReference type="InterPro" id="IPR001647">
    <property type="entry name" value="HTH_TetR"/>
</dbReference>
<accession>A0A1X1TZ41</accession>
<dbReference type="GO" id="GO:0003700">
    <property type="term" value="F:DNA-binding transcription factor activity"/>
    <property type="evidence" value="ECO:0007669"/>
    <property type="project" value="TreeGrafter"/>
</dbReference>
<dbReference type="EMBL" id="LQOT01000021">
    <property type="protein sequence ID" value="ORV49827.1"/>
    <property type="molecule type" value="Genomic_DNA"/>
</dbReference>
<keyword evidence="1 2" id="KW-0238">DNA-binding</keyword>
<gene>
    <name evidence="4" type="ORF">AWC02_05930</name>
</gene>
<dbReference type="STRING" id="188915.AWC02_05930"/>
<dbReference type="InterPro" id="IPR050109">
    <property type="entry name" value="HTH-type_TetR-like_transc_reg"/>
</dbReference>
<proteinExistence type="predicted"/>
<feature type="DNA-binding region" description="H-T-H motif" evidence="2">
    <location>
        <begin position="43"/>
        <end position="62"/>
    </location>
</feature>
<dbReference type="Gene3D" id="1.10.357.10">
    <property type="entry name" value="Tetracycline Repressor, domain 2"/>
    <property type="match status" value="1"/>
</dbReference>
<organism evidence="4 5">
    <name type="scientific">Mycolicibacter engbaekii</name>
    <dbReference type="NCBI Taxonomy" id="188915"/>
    <lineage>
        <taxon>Bacteria</taxon>
        <taxon>Bacillati</taxon>
        <taxon>Actinomycetota</taxon>
        <taxon>Actinomycetes</taxon>
        <taxon>Mycobacteriales</taxon>
        <taxon>Mycobacteriaceae</taxon>
        <taxon>Mycolicibacter</taxon>
    </lineage>
</organism>
<dbReference type="SUPFAM" id="SSF46689">
    <property type="entry name" value="Homeodomain-like"/>
    <property type="match status" value="1"/>
</dbReference>
<dbReference type="Pfam" id="PF00440">
    <property type="entry name" value="TetR_N"/>
    <property type="match status" value="1"/>
</dbReference>
<evidence type="ECO:0000256" key="2">
    <source>
        <dbReference type="PROSITE-ProRule" id="PRU00335"/>
    </source>
</evidence>
<dbReference type="GO" id="GO:0000976">
    <property type="term" value="F:transcription cis-regulatory region binding"/>
    <property type="evidence" value="ECO:0007669"/>
    <property type="project" value="TreeGrafter"/>
</dbReference>
<dbReference type="InterPro" id="IPR009057">
    <property type="entry name" value="Homeodomain-like_sf"/>
</dbReference>
<evidence type="ECO:0000256" key="1">
    <source>
        <dbReference type="ARBA" id="ARBA00023125"/>
    </source>
</evidence>
<dbReference type="PROSITE" id="PS50977">
    <property type="entry name" value="HTH_TETR_2"/>
    <property type="match status" value="1"/>
</dbReference>
<comment type="caution">
    <text evidence="4">The sequence shown here is derived from an EMBL/GenBank/DDBJ whole genome shotgun (WGS) entry which is preliminary data.</text>
</comment>
<feature type="domain" description="HTH tetR-type" evidence="3">
    <location>
        <begin position="20"/>
        <end position="80"/>
    </location>
</feature>
<dbReference type="AlphaFoldDB" id="A0A1X1TZ41"/>
<evidence type="ECO:0000313" key="5">
    <source>
        <dbReference type="Proteomes" id="UP000193465"/>
    </source>
</evidence>
<name>A0A1X1TZ41_9MYCO</name>
<dbReference type="Proteomes" id="UP000193465">
    <property type="component" value="Unassembled WGS sequence"/>
</dbReference>
<keyword evidence="5" id="KW-1185">Reference proteome</keyword>
<evidence type="ECO:0000259" key="3">
    <source>
        <dbReference type="PROSITE" id="PS50977"/>
    </source>
</evidence>
<dbReference type="PANTHER" id="PTHR30055">
    <property type="entry name" value="HTH-TYPE TRANSCRIPTIONAL REGULATOR RUTR"/>
    <property type="match status" value="1"/>
</dbReference>
<evidence type="ECO:0000313" key="4">
    <source>
        <dbReference type="EMBL" id="ORV49827.1"/>
    </source>
</evidence>
<dbReference type="PANTHER" id="PTHR30055:SF226">
    <property type="entry name" value="HTH-TYPE TRANSCRIPTIONAL REGULATOR PKSA"/>
    <property type="match status" value="1"/>
</dbReference>
<protein>
    <submittedName>
        <fullName evidence="4">TetR family transcriptional regulator</fullName>
    </submittedName>
</protein>